<protein>
    <recommendedName>
        <fullName evidence="2">Antitoxin</fullName>
    </recommendedName>
</protein>
<evidence type="ECO:0000313" key="3">
    <source>
        <dbReference type="EMBL" id="MCF4123734.1"/>
    </source>
</evidence>
<gene>
    <name evidence="3" type="ORF">L1785_22500</name>
</gene>
<comment type="caution">
    <text evidence="3">The sequence shown here is derived from an EMBL/GenBank/DDBJ whole genome shotgun (WGS) entry which is preliminary data.</text>
</comment>
<organism evidence="3 4">
    <name type="scientific">Antribacter soli</name>
    <dbReference type="NCBI Taxonomy" id="2910976"/>
    <lineage>
        <taxon>Bacteria</taxon>
        <taxon>Bacillati</taxon>
        <taxon>Actinomycetota</taxon>
        <taxon>Actinomycetes</taxon>
        <taxon>Micrococcales</taxon>
        <taxon>Promicromonosporaceae</taxon>
        <taxon>Antribacter</taxon>
    </lineage>
</organism>
<sequence length="64" mass="6985">MASNLVTATDLRHTLTRVLDSAQEEPVGITSRGAVRAVLVSPGFYERALEALDERLERDDDGCP</sequence>
<reference evidence="3" key="1">
    <citation type="submission" date="2022-01" db="EMBL/GenBank/DDBJ databases">
        <title>Antribacter sp. nov., isolated from Guizhou of China.</title>
        <authorList>
            <person name="Chengliang C."/>
            <person name="Ya Z."/>
        </authorList>
    </citation>
    <scope>NUCLEOTIDE SEQUENCE</scope>
    <source>
        <strain evidence="3">KLBMP 9083</strain>
    </source>
</reference>
<accession>A0AA41UE58</accession>
<dbReference type="NCBIfam" id="TIGR01552">
    <property type="entry name" value="phd_fam"/>
    <property type="match status" value="1"/>
</dbReference>
<keyword evidence="4" id="KW-1185">Reference proteome</keyword>
<dbReference type="Pfam" id="PF02604">
    <property type="entry name" value="PhdYeFM_antitox"/>
    <property type="match status" value="1"/>
</dbReference>
<proteinExistence type="inferred from homology"/>
<evidence type="ECO:0000256" key="2">
    <source>
        <dbReference type="RuleBase" id="RU362080"/>
    </source>
</evidence>
<dbReference type="AlphaFoldDB" id="A0AA41UE58"/>
<dbReference type="InterPro" id="IPR036165">
    <property type="entry name" value="YefM-like_sf"/>
</dbReference>
<evidence type="ECO:0000313" key="4">
    <source>
        <dbReference type="Proteomes" id="UP001165405"/>
    </source>
</evidence>
<dbReference type="InterPro" id="IPR006442">
    <property type="entry name" value="Antitoxin_Phd/YefM"/>
</dbReference>
<dbReference type="SUPFAM" id="SSF143120">
    <property type="entry name" value="YefM-like"/>
    <property type="match status" value="1"/>
</dbReference>
<comment type="similarity">
    <text evidence="1 2">Belongs to the phD/YefM antitoxin family.</text>
</comment>
<dbReference type="EMBL" id="JAKGSG010000070">
    <property type="protein sequence ID" value="MCF4123734.1"/>
    <property type="molecule type" value="Genomic_DNA"/>
</dbReference>
<name>A0AA41UE58_9MICO</name>
<evidence type="ECO:0000256" key="1">
    <source>
        <dbReference type="ARBA" id="ARBA00009981"/>
    </source>
</evidence>
<dbReference type="Proteomes" id="UP001165405">
    <property type="component" value="Unassembled WGS sequence"/>
</dbReference>
<comment type="function">
    <text evidence="2">Antitoxin component of a type II toxin-antitoxin (TA) system.</text>
</comment>
<dbReference type="Gene3D" id="3.40.1620.10">
    <property type="entry name" value="YefM-like domain"/>
    <property type="match status" value="1"/>
</dbReference>
<dbReference type="RefSeq" id="WP_236091481.1">
    <property type="nucleotide sequence ID" value="NZ_JAKGSG010000070.1"/>
</dbReference>